<dbReference type="InParanoid" id="K5VZL9"/>
<dbReference type="PANTHER" id="PTHR12277:SF64">
    <property type="entry name" value="SUPERFAMILY HYDROLASE, PUTATIVE (AFU_ORTHOLOGUE AFUA_3G01760)-RELATED"/>
    <property type="match status" value="1"/>
</dbReference>
<dbReference type="AlphaFoldDB" id="K5VZL9"/>
<proteinExistence type="predicted"/>
<dbReference type="PANTHER" id="PTHR12277">
    <property type="entry name" value="ALPHA/BETA HYDROLASE DOMAIN-CONTAINING PROTEIN"/>
    <property type="match status" value="1"/>
</dbReference>
<dbReference type="GO" id="GO:0008474">
    <property type="term" value="F:palmitoyl-(protein) hydrolase activity"/>
    <property type="evidence" value="ECO:0007669"/>
    <property type="project" value="TreeGrafter"/>
</dbReference>
<dbReference type="Proteomes" id="UP000008370">
    <property type="component" value="Unassembled WGS sequence"/>
</dbReference>
<dbReference type="InterPro" id="IPR022742">
    <property type="entry name" value="Hydrolase_4"/>
</dbReference>
<accession>K5VZL9</accession>
<evidence type="ECO:0000313" key="2">
    <source>
        <dbReference type="EMBL" id="EKM52064.1"/>
    </source>
</evidence>
<gene>
    <name evidence="2" type="ORF">PHACADRAFT_262514</name>
</gene>
<protein>
    <recommendedName>
        <fullName evidence="1">Serine aminopeptidase S33 domain-containing protein</fullName>
    </recommendedName>
</protein>
<feature type="domain" description="Serine aminopeptidase S33" evidence="1">
    <location>
        <begin position="61"/>
        <end position="127"/>
    </location>
</feature>
<dbReference type="Pfam" id="PF12146">
    <property type="entry name" value="Hydrolase_4"/>
    <property type="match status" value="1"/>
</dbReference>
<keyword evidence="3" id="KW-1185">Reference proteome</keyword>
<dbReference type="HOGENOM" id="CLU_043841_0_0_1"/>
<evidence type="ECO:0000259" key="1">
    <source>
        <dbReference type="Pfam" id="PF12146"/>
    </source>
</evidence>
<dbReference type="OrthoDB" id="10249433at2759"/>
<reference evidence="2 3" key="1">
    <citation type="journal article" date="2012" name="BMC Genomics">
        <title>Comparative genomics of the white-rot fungi, Phanerochaete carnosa and P. chrysosporium, to elucidate the genetic basis of the distinct wood types they colonize.</title>
        <authorList>
            <person name="Suzuki H."/>
            <person name="MacDonald J."/>
            <person name="Syed K."/>
            <person name="Salamov A."/>
            <person name="Hori C."/>
            <person name="Aerts A."/>
            <person name="Henrissat B."/>
            <person name="Wiebenga A."/>
            <person name="vanKuyk P.A."/>
            <person name="Barry K."/>
            <person name="Lindquist E."/>
            <person name="LaButti K."/>
            <person name="Lapidus A."/>
            <person name="Lucas S."/>
            <person name="Coutinho P."/>
            <person name="Gong Y."/>
            <person name="Samejima M."/>
            <person name="Mahadevan R."/>
            <person name="Abou-Zaid M."/>
            <person name="de Vries R.P."/>
            <person name="Igarashi K."/>
            <person name="Yadav J.S."/>
            <person name="Grigoriev I.V."/>
            <person name="Master E.R."/>
        </authorList>
    </citation>
    <scope>NUCLEOTIDE SEQUENCE [LARGE SCALE GENOMIC DNA]</scope>
    <source>
        <strain evidence="2 3">HHB-10118-sp</strain>
    </source>
</reference>
<dbReference type="SUPFAM" id="SSF53474">
    <property type="entry name" value="alpha/beta-Hydrolases"/>
    <property type="match status" value="1"/>
</dbReference>
<organism evidence="2 3">
    <name type="scientific">Phanerochaete carnosa (strain HHB-10118-sp)</name>
    <name type="common">White-rot fungus</name>
    <name type="synonym">Peniophora carnosa</name>
    <dbReference type="NCBI Taxonomy" id="650164"/>
    <lineage>
        <taxon>Eukaryota</taxon>
        <taxon>Fungi</taxon>
        <taxon>Dikarya</taxon>
        <taxon>Basidiomycota</taxon>
        <taxon>Agaricomycotina</taxon>
        <taxon>Agaricomycetes</taxon>
        <taxon>Polyporales</taxon>
        <taxon>Phanerochaetaceae</taxon>
        <taxon>Phanerochaete</taxon>
    </lineage>
</organism>
<name>K5VZL9_PHACS</name>
<dbReference type="RefSeq" id="XP_007399846.1">
    <property type="nucleotide sequence ID" value="XM_007399784.1"/>
</dbReference>
<evidence type="ECO:0000313" key="3">
    <source>
        <dbReference type="Proteomes" id="UP000008370"/>
    </source>
</evidence>
<dbReference type="EMBL" id="JH930476">
    <property type="protein sequence ID" value="EKM52064.1"/>
    <property type="molecule type" value="Genomic_DNA"/>
</dbReference>
<dbReference type="InterPro" id="IPR029058">
    <property type="entry name" value="AB_hydrolase_fold"/>
</dbReference>
<sequence length="256" mass="28460">MQGNAGTPLGRIPLFRRLLLGIRLTPKAAPPSDAMSDTAILAVAPRSFWKSTPRRPTERGIMSDYEQALAYACKRFPSSNIVIYGHSLGGAAAVCLVSRLRDTDKYRNVKGFVLENPFASIPAMVKAVYPQRWLPYHYLGGCALDKWDAVGAMARAQVDSSSLLHRLSRSMLLILSEKDEIVPTEHGQAIFEATTRGAEEVKEGEQRRLVIIPGALHETTWRERRWRAEVEAYIRSVNQGPTMQRTGNTVVITPDS</sequence>
<dbReference type="KEGG" id="pco:PHACADRAFT_262514"/>
<dbReference type="STRING" id="650164.K5VZL9"/>
<dbReference type="Gene3D" id="3.40.50.1820">
    <property type="entry name" value="alpha/beta hydrolase"/>
    <property type="match status" value="1"/>
</dbReference>
<dbReference type="GeneID" id="18918304"/>
<dbReference type="GO" id="GO:0016020">
    <property type="term" value="C:membrane"/>
    <property type="evidence" value="ECO:0007669"/>
    <property type="project" value="TreeGrafter"/>
</dbReference>